<gene>
    <name evidence="3" type="ORF">EH243_02750</name>
</gene>
<evidence type="ECO:0000259" key="2">
    <source>
        <dbReference type="Pfam" id="PF11127"/>
    </source>
</evidence>
<protein>
    <submittedName>
        <fullName evidence="3">DUF2892 domain-containing protein</fullName>
    </submittedName>
</protein>
<dbReference type="AlphaFoldDB" id="A0A430KUG6"/>
<dbReference type="Proteomes" id="UP000283087">
    <property type="component" value="Unassembled WGS sequence"/>
</dbReference>
<keyword evidence="1" id="KW-1133">Transmembrane helix</keyword>
<dbReference type="EMBL" id="RQXW01000002">
    <property type="protein sequence ID" value="RTE67142.1"/>
    <property type="molecule type" value="Genomic_DNA"/>
</dbReference>
<feature type="transmembrane region" description="Helical" evidence="1">
    <location>
        <begin position="12"/>
        <end position="28"/>
    </location>
</feature>
<evidence type="ECO:0000256" key="1">
    <source>
        <dbReference type="SAM" id="Phobius"/>
    </source>
</evidence>
<proteinExistence type="predicted"/>
<dbReference type="Pfam" id="PF11127">
    <property type="entry name" value="YgaP-like_TM"/>
    <property type="match status" value="1"/>
</dbReference>
<dbReference type="InterPro" id="IPR021309">
    <property type="entry name" value="YgaP-like_TM"/>
</dbReference>
<keyword evidence="4" id="KW-1185">Reference proteome</keyword>
<reference evidence="3 4" key="1">
    <citation type="submission" date="2018-11" db="EMBL/GenBank/DDBJ databases">
        <title>The draft genome sequence of Amphritea opalescens ANRC-JH13T.</title>
        <authorList>
            <person name="Fang Z."/>
            <person name="Zhang Y."/>
            <person name="Han X."/>
        </authorList>
    </citation>
    <scope>NUCLEOTIDE SEQUENCE [LARGE SCALE GENOMIC DNA]</scope>
    <source>
        <strain evidence="3 4">ANRC-JH13</strain>
    </source>
</reference>
<sequence>MEKNIGSIDKVVRIVVGLILIALVFVGPQTPWGWIGVPLIAIALFGWCPLYRIIGISSCKKCNTK</sequence>
<keyword evidence="1" id="KW-0812">Transmembrane</keyword>
<feature type="transmembrane region" description="Helical" evidence="1">
    <location>
        <begin position="34"/>
        <end position="54"/>
    </location>
</feature>
<evidence type="ECO:0000313" key="4">
    <source>
        <dbReference type="Proteomes" id="UP000283087"/>
    </source>
</evidence>
<evidence type="ECO:0000313" key="3">
    <source>
        <dbReference type="EMBL" id="RTE67142.1"/>
    </source>
</evidence>
<keyword evidence="1" id="KW-0472">Membrane</keyword>
<feature type="domain" description="Inner membrane protein YgaP-like transmembrane" evidence="2">
    <location>
        <begin position="1"/>
        <end position="61"/>
    </location>
</feature>
<dbReference type="RefSeq" id="WP_126157110.1">
    <property type="nucleotide sequence ID" value="NZ_RQXW01000002.1"/>
</dbReference>
<organism evidence="3 4">
    <name type="scientific">Amphritea opalescens</name>
    <dbReference type="NCBI Taxonomy" id="2490544"/>
    <lineage>
        <taxon>Bacteria</taxon>
        <taxon>Pseudomonadati</taxon>
        <taxon>Pseudomonadota</taxon>
        <taxon>Gammaproteobacteria</taxon>
        <taxon>Oceanospirillales</taxon>
        <taxon>Oceanospirillaceae</taxon>
        <taxon>Amphritea</taxon>
    </lineage>
</organism>
<comment type="caution">
    <text evidence="3">The sequence shown here is derived from an EMBL/GenBank/DDBJ whole genome shotgun (WGS) entry which is preliminary data.</text>
</comment>
<name>A0A430KUG6_9GAMM</name>
<accession>A0A430KUG6</accession>
<dbReference type="OrthoDB" id="9804804at2"/>